<feature type="transmembrane region" description="Helical" evidence="2">
    <location>
        <begin position="541"/>
        <end position="560"/>
    </location>
</feature>
<organism evidence="3 4">
    <name type="scientific">Suillus luteus UH-Slu-Lm8-n1</name>
    <dbReference type="NCBI Taxonomy" id="930992"/>
    <lineage>
        <taxon>Eukaryota</taxon>
        <taxon>Fungi</taxon>
        <taxon>Dikarya</taxon>
        <taxon>Basidiomycota</taxon>
        <taxon>Agaricomycotina</taxon>
        <taxon>Agaricomycetes</taxon>
        <taxon>Agaricomycetidae</taxon>
        <taxon>Boletales</taxon>
        <taxon>Suillineae</taxon>
        <taxon>Suillaceae</taxon>
        <taxon>Suillus</taxon>
    </lineage>
</organism>
<dbReference type="Proteomes" id="UP000054485">
    <property type="component" value="Unassembled WGS sequence"/>
</dbReference>
<dbReference type="HOGENOM" id="CLU_345512_0_0_1"/>
<feature type="transmembrane region" description="Helical" evidence="2">
    <location>
        <begin position="624"/>
        <end position="642"/>
    </location>
</feature>
<evidence type="ECO:0000313" key="3">
    <source>
        <dbReference type="EMBL" id="KIK46993.1"/>
    </source>
</evidence>
<evidence type="ECO:0000313" key="4">
    <source>
        <dbReference type="Proteomes" id="UP000054485"/>
    </source>
</evidence>
<dbReference type="EMBL" id="KN835152">
    <property type="protein sequence ID" value="KIK46993.1"/>
    <property type="molecule type" value="Genomic_DNA"/>
</dbReference>
<keyword evidence="2" id="KW-1133">Transmembrane helix</keyword>
<reference evidence="3 4" key="1">
    <citation type="submission" date="2014-04" db="EMBL/GenBank/DDBJ databases">
        <authorList>
            <consortium name="DOE Joint Genome Institute"/>
            <person name="Kuo A."/>
            <person name="Ruytinx J."/>
            <person name="Rineau F."/>
            <person name="Colpaert J."/>
            <person name="Kohler A."/>
            <person name="Nagy L.G."/>
            <person name="Floudas D."/>
            <person name="Copeland A."/>
            <person name="Barry K.W."/>
            <person name="Cichocki N."/>
            <person name="Veneault-Fourrey C."/>
            <person name="LaButti K."/>
            <person name="Lindquist E.A."/>
            <person name="Lipzen A."/>
            <person name="Lundell T."/>
            <person name="Morin E."/>
            <person name="Murat C."/>
            <person name="Sun H."/>
            <person name="Tunlid A."/>
            <person name="Henrissat B."/>
            <person name="Grigoriev I.V."/>
            <person name="Hibbett D.S."/>
            <person name="Martin F."/>
            <person name="Nordberg H.P."/>
            <person name="Cantor M.N."/>
            <person name="Hua S.X."/>
        </authorList>
    </citation>
    <scope>NUCLEOTIDE SEQUENCE [LARGE SCALE GENOMIC DNA]</scope>
    <source>
        <strain evidence="3 4">UH-Slu-Lm8-n1</strain>
    </source>
</reference>
<keyword evidence="4" id="KW-1185">Reference proteome</keyword>
<feature type="region of interest" description="Disordered" evidence="1">
    <location>
        <begin position="1"/>
        <end position="70"/>
    </location>
</feature>
<name>A0A0D0BVN8_9AGAM</name>
<feature type="transmembrane region" description="Helical" evidence="2">
    <location>
        <begin position="591"/>
        <end position="612"/>
    </location>
</feature>
<accession>A0A0D0BVN8</accession>
<feature type="region of interest" description="Disordered" evidence="1">
    <location>
        <begin position="673"/>
        <end position="720"/>
    </location>
</feature>
<evidence type="ECO:0000256" key="2">
    <source>
        <dbReference type="SAM" id="Phobius"/>
    </source>
</evidence>
<feature type="compositionally biased region" description="Polar residues" evidence="1">
    <location>
        <begin position="1"/>
        <end position="45"/>
    </location>
</feature>
<dbReference type="STRING" id="930992.A0A0D0BVN8"/>
<dbReference type="AlphaFoldDB" id="A0A0D0BVN8"/>
<feature type="compositionally biased region" description="Polar residues" evidence="1">
    <location>
        <begin position="689"/>
        <end position="699"/>
    </location>
</feature>
<gene>
    <name evidence="3" type="ORF">CY34DRAFT_9311</name>
</gene>
<dbReference type="InParanoid" id="A0A0D0BVN8"/>
<proteinExistence type="predicted"/>
<sequence>MSLSQTKATTRNGSTAEINGLHQGSMSSLHQSLQTGESSGSNASPNGDPLVESSSPGPSRPSGHHELSGSHLRPQIYMNDAHSLVATTPTSSMTHLAIGMTHSRHSLISQGSGQSLRSQCGQAALRQHEGRVYHLPDNIHSSIVDLQNGPLDLATGHHVHYTVPPGSDENPGSKIVEVHEDKPPGVYPMVAKEVMRYERCIARPPESTLTTVPAMTITFPVHKPKAVVPLGWTTLVHPEGSRYFLNKQQRTVTEMDIFDPQIYGYIDGRMRYLWSGLELAVKQEKLNLDITQVDLVLELKSDDESGSVCWYYFVNHNSRCLFWLHESDVEDVLSDCKGVESLAHIRLAIQAQYWFVYKHANGQCRLHWQYFPSLCSVSQDHVDEVKDMLIHAMCDHMTSKRSSALGDVIELKDYISVVDGIKVVIDDDFPGENQFINFHGENCVRLVSDKTVHGWVYTPSLSMVVVAPLLFLDPMTQVQELHKVVVDEIASSARWNALNSKLKGQLHDSNLLATVLLNINVGFLAINTVDKGGKSAIQVASYMSLVASMGSIILGIFLVWHERTSGDNTAEEAASFASKLHDTKHGLEKLAIVYSLPKALLMMVFFFVAFSINWCGAGDTISRAVVGTTTLIVFAMISNGIIRIRERERWWWRAIGQRLPFLPAAWKRVMEMKGGQRCEPQPDPEEASLHTSTGLSQANVEAGHENHSESHISIPRTRSYQSNASVVSNNEGQTVAEANDTSTVILPSSYYTEHEENARYTDNVVAEPEEIDYPQPSTSTTPHPKIVARSATNEPFRHAPVAAKWTLQDGQDIEERKD</sequence>
<protein>
    <submittedName>
        <fullName evidence="3">Uncharacterized protein</fullName>
    </submittedName>
</protein>
<keyword evidence="2" id="KW-0472">Membrane</keyword>
<reference evidence="4" key="2">
    <citation type="submission" date="2015-01" db="EMBL/GenBank/DDBJ databases">
        <title>Evolutionary Origins and Diversification of the Mycorrhizal Mutualists.</title>
        <authorList>
            <consortium name="DOE Joint Genome Institute"/>
            <consortium name="Mycorrhizal Genomics Consortium"/>
            <person name="Kohler A."/>
            <person name="Kuo A."/>
            <person name="Nagy L.G."/>
            <person name="Floudas D."/>
            <person name="Copeland A."/>
            <person name="Barry K.W."/>
            <person name="Cichocki N."/>
            <person name="Veneault-Fourrey C."/>
            <person name="LaButti K."/>
            <person name="Lindquist E.A."/>
            <person name="Lipzen A."/>
            <person name="Lundell T."/>
            <person name="Morin E."/>
            <person name="Murat C."/>
            <person name="Riley R."/>
            <person name="Ohm R."/>
            <person name="Sun H."/>
            <person name="Tunlid A."/>
            <person name="Henrissat B."/>
            <person name="Grigoriev I.V."/>
            <person name="Hibbett D.S."/>
            <person name="Martin F."/>
        </authorList>
    </citation>
    <scope>NUCLEOTIDE SEQUENCE [LARGE SCALE GENOMIC DNA]</scope>
    <source>
        <strain evidence="4">UH-Slu-Lm8-n1</strain>
    </source>
</reference>
<keyword evidence="2" id="KW-0812">Transmembrane</keyword>
<dbReference type="OrthoDB" id="2657661at2759"/>
<evidence type="ECO:0000256" key="1">
    <source>
        <dbReference type="SAM" id="MobiDB-lite"/>
    </source>
</evidence>